<dbReference type="InterPro" id="IPR001466">
    <property type="entry name" value="Beta-lactam-related"/>
</dbReference>
<evidence type="ECO:0000313" key="2">
    <source>
        <dbReference type="EMBL" id="CAB4736604.1"/>
    </source>
</evidence>
<evidence type="ECO:0000313" key="5">
    <source>
        <dbReference type="EMBL" id="CAB5061188.1"/>
    </source>
</evidence>
<evidence type="ECO:0000259" key="1">
    <source>
        <dbReference type="Pfam" id="PF00144"/>
    </source>
</evidence>
<dbReference type="PANTHER" id="PTHR43283">
    <property type="entry name" value="BETA-LACTAMASE-RELATED"/>
    <property type="match status" value="1"/>
</dbReference>
<dbReference type="Gene3D" id="3.40.710.10">
    <property type="entry name" value="DD-peptidase/beta-lactamase superfamily"/>
    <property type="match status" value="1"/>
</dbReference>
<sequence length="420" mass="45620">MKPVGEGELTMATAAEVVGMSTSRLNRINPVMQGYVDRGTLSGINVRINRHGETVFDAQYGNRDAEAGLPMTADTIFRIYSMTKPIVSTALMLLLEEGKFRLTDPVAAYIPAFAATKVMGPGGTLVDQARPMQVRDVLSHTSGLTYDFLPDFESGELYRKARLMNDPKRTLESLIDELATIPLAFQPGTRWHYSVGIDVAARLVEVISGQPLGKFLQDRMFGPLGMTDTGFGVAAAKVSRLAAMYGHPDLCAQDQTLLKIFSPGSMGVYARHDVSDTYPTDIPDLFVRGGHGLFSTIGDYTRFGQMLCNGGELGSERIIGRKTLELMHTNHLPAALLPYELAGLPNPGWGFGLGSRVMMNVAEQGGPGSVGEYGWAGAAKTYFWVDPQEDLVGVLMTQCMVGIELPEQDLRALAYQAIID</sequence>
<dbReference type="InterPro" id="IPR012338">
    <property type="entry name" value="Beta-lactam/transpept-like"/>
</dbReference>
<proteinExistence type="predicted"/>
<protein>
    <submittedName>
        <fullName evidence="5">Unannotated protein</fullName>
    </submittedName>
</protein>
<evidence type="ECO:0000313" key="4">
    <source>
        <dbReference type="EMBL" id="CAB5008283.1"/>
    </source>
</evidence>
<dbReference type="EMBL" id="CAFAAJ010000058">
    <property type="protein sequence ID" value="CAB4802961.1"/>
    <property type="molecule type" value="Genomic_DNA"/>
</dbReference>
<dbReference type="AlphaFoldDB" id="A0A6J7UAA6"/>
<evidence type="ECO:0000313" key="3">
    <source>
        <dbReference type="EMBL" id="CAB4802961.1"/>
    </source>
</evidence>
<dbReference type="SUPFAM" id="SSF56601">
    <property type="entry name" value="beta-lactamase/transpeptidase-like"/>
    <property type="match status" value="1"/>
</dbReference>
<dbReference type="InterPro" id="IPR050789">
    <property type="entry name" value="Diverse_Enzym_Activities"/>
</dbReference>
<dbReference type="Pfam" id="PF00144">
    <property type="entry name" value="Beta-lactamase"/>
    <property type="match status" value="1"/>
</dbReference>
<reference evidence="5" key="1">
    <citation type="submission" date="2020-05" db="EMBL/GenBank/DDBJ databases">
        <authorList>
            <person name="Chiriac C."/>
            <person name="Salcher M."/>
            <person name="Ghai R."/>
            <person name="Kavagutti S V."/>
        </authorList>
    </citation>
    <scope>NUCLEOTIDE SEQUENCE</scope>
</reference>
<organism evidence="5">
    <name type="scientific">freshwater metagenome</name>
    <dbReference type="NCBI Taxonomy" id="449393"/>
    <lineage>
        <taxon>unclassified sequences</taxon>
        <taxon>metagenomes</taxon>
        <taxon>ecological metagenomes</taxon>
    </lineage>
</organism>
<dbReference type="EMBL" id="CAFBQP010000033">
    <property type="protein sequence ID" value="CAB5061188.1"/>
    <property type="molecule type" value="Genomic_DNA"/>
</dbReference>
<dbReference type="EMBL" id="CAEZYY010000001">
    <property type="protein sequence ID" value="CAB4736604.1"/>
    <property type="molecule type" value="Genomic_DNA"/>
</dbReference>
<dbReference type="PANTHER" id="PTHR43283:SF3">
    <property type="entry name" value="BETA-LACTAMASE FAMILY PROTEIN (AFU_ORTHOLOGUE AFUA_5G07500)"/>
    <property type="match status" value="1"/>
</dbReference>
<dbReference type="EMBL" id="CAFBON010000301">
    <property type="protein sequence ID" value="CAB5008283.1"/>
    <property type="molecule type" value="Genomic_DNA"/>
</dbReference>
<name>A0A6J7UAA6_9ZZZZ</name>
<feature type="domain" description="Beta-lactamase-related" evidence="1">
    <location>
        <begin position="31"/>
        <end position="414"/>
    </location>
</feature>
<accession>A0A6J7UAA6</accession>
<gene>
    <name evidence="2" type="ORF">UFOPK2806_00080</name>
    <name evidence="3" type="ORF">UFOPK3001_01074</name>
    <name evidence="4" type="ORF">UFOPK3954_02169</name>
    <name evidence="5" type="ORF">UFOPK4306_01034</name>
</gene>